<dbReference type="Pfam" id="PF18474">
    <property type="entry name" value="DUF5614"/>
    <property type="match status" value="1"/>
</dbReference>
<dbReference type="Pfam" id="PF07000">
    <property type="entry name" value="DUF1308"/>
    <property type="match status" value="1"/>
</dbReference>
<reference evidence="10" key="2">
    <citation type="submission" date="2021-08" db="EMBL/GenBank/DDBJ databases">
        <authorList>
            <person name="Eriksson T."/>
        </authorList>
    </citation>
    <scope>NUCLEOTIDE SEQUENCE</scope>
    <source>
        <strain evidence="10">Stoneville</strain>
        <tissue evidence="10">Whole head</tissue>
    </source>
</reference>
<feature type="region of interest" description="Disordered" evidence="8">
    <location>
        <begin position="448"/>
        <end position="486"/>
    </location>
</feature>
<dbReference type="Pfam" id="PF23302">
    <property type="entry name" value="HTH_DNAJC9"/>
    <property type="match status" value="1"/>
</dbReference>
<dbReference type="FunFam" id="1.10.287.110:FF:000035">
    <property type="entry name" value="DnaJ homolog subfamily C member 9"/>
    <property type="match status" value="1"/>
</dbReference>
<comment type="similarity">
    <text evidence="2">Belongs to the UPF0415 family.</text>
</comment>
<dbReference type="InterPro" id="IPR018253">
    <property type="entry name" value="DnaJ_domain_CS"/>
</dbReference>
<dbReference type="InterPro" id="IPR041076">
    <property type="entry name" value="DUF5614"/>
</dbReference>
<evidence type="ECO:0000313" key="11">
    <source>
        <dbReference type="Proteomes" id="UP000719412"/>
    </source>
</evidence>
<keyword evidence="4" id="KW-0689">Ribosomal protein</keyword>
<comment type="similarity">
    <text evidence="1">Belongs to the eukaryotic ribosomal protein eL24 family.</text>
</comment>
<dbReference type="Proteomes" id="UP000719412">
    <property type="component" value="Unassembled WGS sequence"/>
</dbReference>
<dbReference type="InterPro" id="IPR011017">
    <property type="entry name" value="TRASH_dom"/>
</dbReference>
<dbReference type="FunFam" id="2.30.170.20:FF:000002">
    <property type="entry name" value="60S ribosomal protein L24"/>
    <property type="match status" value="1"/>
</dbReference>
<evidence type="ECO:0000256" key="2">
    <source>
        <dbReference type="ARBA" id="ARBA00006588"/>
    </source>
</evidence>
<gene>
    <name evidence="10" type="ORF">GEV33_008262</name>
</gene>
<dbReference type="GO" id="GO:0022626">
    <property type="term" value="C:cytosolic ribosome"/>
    <property type="evidence" value="ECO:0007669"/>
    <property type="project" value="UniProtKB-ARBA"/>
</dbReference>
<evidence type="ECO:0000256" key="8">
    <source>
        <dbReference type="SAM" id="MobiDB-lite"/>
    </source>
</evidence>
<name>A0A8J6HI55_TENMO</name>
<reference evidence="10" key="1">
    <citation type="journal article" date="2020" name="J Insects Food Feed">
        <title>The yellow mealworm (Tenebrio molitor) genome: a resource for the emerging insects as food and feed industry.</title>
        <authorList>
            <person name="Eriksson T."/>
            <person name="Andere A."/>
            <person name="Kelstrup H."/>
            <person name="Emery V."/>
            <person name="Picard C."/>
        </authorList>
    </citation>
    <scope>NUCLEOTIDE SEQUENCE</scope>
    <source>
        <strain evidence="10">Stoneville</strain>
        <tissue evidence="10">Whole head</tissue>
    </source>
</reference>
<dbReference type="SMART" id="SM00746">
    <property type="entry name" value="TRASH"/>
    <property type="match status" value="1"/>
</dbReference>
<dbReference type="Gene3D" id="2.30.170.20">
    <property type="entry name" value="Ribosomal protein L24e"/>
    <property type="match status" value="1"/>
</dbReference>
<dbReference type="EMBL" id="JABDTM020024208">
    <property type="protein sequence ID" value="KAH0814526.1"/>
    <property type="molecule type" value="Genomic_DNA"/>
</dbReference>
<evidence type="ECO:0000256" key="4">
    <source>
        <dbReference type="ARBA" id="ARBA00022980"/>
    </source>
</evidence>
<dbReference type="Pfam" id="PF01246">
    <property type="entry name" value="Ribosomal_L24e"/>
    <property type="match status" value="1"/>
</dbReference>
<dbReference type="CDD" id="cd00472">
    <property type="entry name" value="Ribosomal_L24e_L24"/>
    <property type="match status" value="1"/>
</dbReference>
<evidence type="ECO:0000256" key="6">
    <source>
        <dbReference type="ARBA" id="ARBA00040612"/>
    </source>
</evidence>
<sequence length="868" mass="98499">MAFGFVLNPTRSASMVRTAVRRWRAKDALCRRVVQEPEDAAKRPGSTQNGRPRGSKEQDRTIQKTVTPPATACPMHLEPIQKKTSGWRVATDVGRSRRNDFSPFGALMVEEAPLAVFSVPSAEAAKMATFKQTCEEYFGTSDIYEVLGVEHTATEKEIKKAYHKLSLLVHPDRVDESRKAIATEKFKVLGKIHSVLQDKEKRKCYDDYGEIDEENDSSFNWMEYWRAIFKKIDIKDIEEYEKSYIGSETELRDIKKAYVGSKGNMDLILEMVPFSNCDSESRIQEVVRKMIDDGEVEEYPRFFNESKQKKARRRSKYEKEKKVAEMIDRKALEQEIELNKEKRLKGFVDMISSIEAKIGLCAYSGYKIYPGHGKTMVKIDGKSYTFLNSKCERAHLMKRNPRKVTWTVLYRRKHKKGQEEEATKKRTRRTQKFQRAIVGASLNDIMAKRNQRPEVRKAQREQAIRAAKEQKKSTKTAKKASQPAKQAKAVAKQKAAKNIQKAAPRIDKTGKIKKEHIQCSNLTHFSAVVKTISSVSKCISVNKVMMLDDRKITIDIICDDGLTWMKVIARNPKSLSQICMGDASYGVRSVVDHAEDYVECAKLNPCLFQIPKVVFVFVNGLGNNLAAKIESFGIRVEGARLRDVDIDEDDDVDTTSFVQREKSDDINNSNLSTPDISHITKINLDVSAMLAYVSSVCNGSASLYEFSVRVLAQQAEWERLRPQKPILDEFFKGKKLYCCQTAKDSFISIVNTVGGTNEKIRAEEFLQRITVLPDDATAEDIVEDNSKNDLFRHVQLTPDKTLSVGGKIKERSLVIFTFGDRIGAVTVTSNDGFVRAARQQGIDFVVFVHESRALTEQKEQARAVGPRF</sequence>
<dbReference type="PANTHER" id="PTHR13379:SF0">
    <property type="entry name" value="UPF0415 PROTEIN C7ORF25"/>
    <property type="match status" value="1"/>
</dbReference>
<dbReference type="InterPro" id="IPR000988">
    <property type="entry name" value="Ribosomal_eL24-rel_N"/>
</dbReference>
<dbReference type="PANTHER" id="PTHR13379">
    <property type="entry name" value="UNCHARACTERIZED DUF1308"/>
    <property type="match status" value="1"/>
</dbReference>
<accession>A0A8J6HI55</accession>
<dbReference type="InterPro" id="IPR001623">
    <property type="entry name" value="DnaJ_domain"/>
</dbReference>
<keyword evidence="11" id="KW-1185">Reference proteome</keyword>
<evidence type="ECO:0000256" key="7">
    <source>
        <dbReference type="ARBA" id="ARBA00041213"/>
    </source>
</evidence>
<dbReference type="InterPro" id="IPR038630">
    <property type="entry name" value="L24e/L24_sf"/>
</dbReference>
<feature type="compositionally biased region" description="Basic and acidic residues" evidence="8">
    <location>
        <begin position="451"/>
        <end position="472"/>
    </location>
</feature>
<evidence type="ECO:0000256" key="3">
    <source>
        <dbReference type="ARBA" id="ARBA00022553"/>
    </source>
</evidence>
<dbReference type="Gene3D" id="6.10.250.1270">
    <property type="match status" value="1"/>
</dbReference>
<dbReference type="InterPro" id="IPR036869">
    <property type="entry name" value="J_dom_sf"/>
</dbReference>
<dbReference type="SMART" id="SM00271">
    <property type="entry name" value="DnaJ"/>
    <property type="match status" value="1"/>
</dbReference>
<dbReference type="PROSITE" id="PS50076">
    <property type="entry name" value="DNAJ_2"/>
    <property type="match status" value="1"/>
</dbReference>
<comment type="caution">
    <text evidence="10">The sequence shown here is derived from an EMBL/GenBank/DDBJ whole genome shotgun (WGS) entry which is preliminary data.</text>
</comment>
<dbReference type="CDD" id="cd06257">
    <property type="entry name" value="DnaJ"/>
    <property type="match status" value="1"/>
</dbReference>
<dbReference type="GO" id="GO:1990904">
    <property type="term" value="C:ribonucleoprotein complex"/>
    <property type="evidence" value="ECO:0007669"/>
    <property type="project" value="UniProtKB-KW"/>
</dbReference>
<proteinExistence type="inferred from homology"/>
<dbReference type="SUPFAM" id="SSF46565">
    <property type="entry name" value="Chaperone J-domain"/>
    <property type="match status" value="1"/>
</dbReference>
<evidence type="ECO:0000259" key="9">
    <source>
        <dbReference type="PROSITE" id="PS50076"/>
    </source>
</evidence>
<evidence type="ECO:0000256" key="1">
    <source>
        <dbReference type="ARBA" id="ARBA00005647"/>
    </source>
</evidence>
<dbReference type="PRINTS" id="PR00625">
    <property type="entry name" value="JDOMAIN"/>
</dbReference>
<dbReference type="PROSITE" id="PS00636">
    <property type="entry name" value="DNAJ_1"/>
    <property type="match status" value="1"/>
</dbReference>
<feature type="region of interest" description="Disordered" evidence="8">
    <location>
        <begin position="34"/>
        <end position="73"/>
    </location>
</feature>
<protein>
    <recommendedName>
        <fullName evidence="6">Large ribosomal subunit protein eL24</fullName>
    </recommendedName>
    <alternativeName>
        <fullName evidence="7">60S ribosomal protein L24</fullName>
    </alternativeName>
</protein>
<dbReference type="InterPro" id="IPR056453">
    <property type="entry name" value="HTH_DNAJC9"/>
</dbReference>
<keyword evidence="3" id="KW-0597">Phosphoprotein</keyword>
<organism evidence="10 11">
    <name type="scientific">Tenebrio molitor</name>
    <name type="common">Yellow mealworm beetle</name>
    <dbReference type="NCBI Taxonomy" id="7067"/>
    <lineage>
        <taxon>Eukaryota</taxon>
        <taxon>Metazoa</taxon>
        <taxon>Ecdysozoa</taxon>
        <taxon>Arthropoda</taxon>
        <taxon>Hexapoda</taxon>
        <taxon>Insecta</taxon>
        <taxon>Pterygota</taxon>
        <taxon>Neoptera</taxon>
        <taxon>Endopterygota</taxon>
        <taxon>Coleoptera</taxon>
        <taxon>Polyphaga</taxon>
        <taxon>Cucujiformia</taxon>
        <taxon>Tenebrionidae</taxon>
        <taxon>Tenebrio</taxon>
    </lineage>
</organism>
<feature type="domain" description="J" evidence="9">
    <location>
        <begin position="142"/>
        <end position="209"/>
    </location>
</feature>
<keyword evidence="5" id="KW-0687">Ribonucleoprotein</keyword>
<dbReference type="InterPro" id="IPR010733">
    <property type="entry name" value="DUF1308"/>
</dbReference>
<dbReference type="Gene3D" id="1.10.287.110">
    <property type="entry name" value="DnaJ domain"/>
    <property type="match status" value="1"/>
</dbReference>
<dbReference type="SUPFAM" id="SSF57716">
    <property type="entry name" value="Glucocorticoid receptor-like (DNA-binding domain)"/>
    <property type="match status" value="1"/>
</dbReference>
<dbReference type="AlphaFoldDB" id="A0A8J6HI55"/>
<evidence type="ECO:0000313" key="10">
    <source>
        <dbReference type="EMBL" id="KAH0814526.1"/>
    </source>
</evidence>
<evidence type="ECO:0000256" key="5">
    <source>
        <dbReference type="ARBA" id="ARBA00023274"/>
    </source>
</evidence>
<dbReference type="Pfam" id="PF00226">
    <property type="entry name" value="DnaJ"/>
    <property type="match status" value="1"/>
</dbReference>